<dbReference type="RefSeq" id="WP_098685956.1">
    <property type="nucleotide sequence ID" value="NZ_NVDU01000048.1"/>
</dbReference>
<evidence type="ECO:0000313" key="1">
    <source>
        <dbReference type="EMBL" id="PFV28044.1"/>
    </source>
</evidence>
<evidence type="ECO:0000313" key="2">
    <source>
        <dbReference type="Proteomes" id="UP000223366"/>
    </source>
</evidence>
<proteinExistence type="predicted"/>
<dbReference type="Pfam" id="PF20288">
    <property type="entry name" value="MC2"/>
    <property type="match status" value="1"/>
</dbReference>
<sequence>MNTNKNDKEHITFNTPFELGLRALTILSAISPSSLDVQRLLFYDYLIIYSSDIKNGPPSIHPHTPHRSGGLIIRRKILQEGLNIMYSKSLLDIVYDHNGITYKSSELTLPFLKLINSNYLTRLQVNTKWITEQFSAYSNDELKNYIDSNLVKWGGEFDYEYLIRGEEKE</sequence>
<accession>A0A9X7GC54</accession>
<name>A0A9X7GC54_BACTU</name>
<protein>
    <recommendedName>
        <fullName evidence="3">Threonine transporter</fullName>
    </recommendedName>
</protein>
<dbReference type="InterPro" id="IPR046904">
    <property type="entry name" value="ABC-3C_MC2"/>
</dbReference>
<gene>
    <name evidence="1" type="ORF">COK99_22010</name>
</gene>
<dbReference type="AlphaFoldDB" id="A0A9X7GC54"/>
<dbReference type="Proteomes" id="UP000223366">
    <property type="component" value="Unassembled WGS sequence"/>
</dbReference>
<evidence type="ECO:0008006" key="3">
    <source>
        <dbReference type="Google" id="ProtNLM"/>
    </source>
</evidence>
<dbReference type="EMBL" id="NVDU01000048">
    <property type="protein sequence ID" value="PFV28044.1"/>
    <property type="molecule type" value="Genomic_DNA"/>
</dbReference>
<comment type="caution">
    <text evidence="1">The sequence shown here is derived from an EMBL/GenBank/DDBJ whole genome shotgun (WGS) entry which is preliminary data.</text>
</comment>
<organism evidence="1 2">
    <name type="scientific">Bacillus thuringiensis</name>
    <dbReference type="NCBI Taxonomy" id="1428"/>
    <lineage>
        <taxon>Bacteria</taxon>
        <taxon>Bacillati</taxon>
        <taxon>Bacillota</taxon>
        <taxon>Bacilli</taxon>
        <taxon>Bacillales</taxon>
        <taxon>Bacillaceae</taxon>
        <taxon>Bacillus</taxon>
        <taxon>Bacillus cereus group</taxon>
    </lineage>
</organism>
<reference evidence="1 2" key="1">
    <citation type="submission" date="2017-09" db="EMBL/GenBank/DDBJ databases">
        <title>Large-scale bioinformatics analysis of Bacillus genomes uncovers conserved roles of natural products in bacterial physiology.</title>
        <authorList>
            <consortium name="Agbiome Team Llc"/>
            <person name="Bleich R.M."/>
            <person name="Grubbs K.J."/>
            <person name="Santa Maria K.C."/>
            <person name="Allen S.E."/>
            <person name="Farag S."/>
            <person name="Shank E.A."/>
            <person name="Bowers A."/>
        </authorList>
    </citation>
    <scope>NUCLEOTIDE SEQUENCE [LARGE SCALE GENOMIC DNA]</scope>
    <source>
        <strain evidence="1 2">AFS060060</strain>
    </source>
</reference>